<keyword evidence="2" id="KW-1003">Cell membrane</keyword>
<feature type="transmembrane region" description="Helical" evidence="6">
    <location>
        <begin position="57"/>
        <end position="76"/>
    </location>
</feature>
<gene>
    <name evidence="7" type="ordered locus">Rcas_3767</name>
</gene>
<dbReference type="RefSeq" id="WP_012122229.1">
    <property type="nucleotide sequence ID" value="NC_009767.1"/>
</dbReference>
<dbReference type="Pfam" id="PF03788">
    <property type="entry name" value="LrgA"/>
    <property type="match status" value="1"/>
</dbReference>
<evidence type="ECO:0000313" key="7">
    <source>
        <dbReference type="EMBL" id="ABU59806.1"/>
    </source>
</evidence>
<comment type="subcellular location">
    <subcellularLocation>
        <location evidence="1">Cell membrane</location>
        <topology evidence="1">Multi-pass membrane protein</topology>
    </subcellularLocation>
</comment>
<reference evidence="7 8" key="1">
    <citation type="submission" date="2007-08" db="EMBL/GenBank/DDBJ databases">
        <title>Complete sequence of Roseiflexus castenholzii DSM 13941.</title>
        <authorList>
            <consortium name="US DOE Joint Genome Institute"/>
            <person name="Copeland A."/>
            <person name="Lucas S."/>
            <person name="Lapidus A."/>
            <person name="Barry K."/>
            <person name="Glavina del Rio T."/>
            <person name="Dalin E."/>
            <person name="Tice H."/>
            <person name="Pitluck S."/>
            <person name="Thompson L.S."/>
            <person name="Brettin T."/>
            <person name="Bruce D."/>
            <person name="Detter J.C."/>
            <person name="Han C."/>
            <person name="Tapia R."/>
            <person name="Schmutz J."/>
            <person name="Larimer F."/>
            <person name="Land M."/>
            <person name="Hauser L."/>
            <person name="Kyrpides N."/>
            <person name="Mikhailova N."/>
            <person name="Bryant D.A."/>
            <person name="Hanada S."/>
            <person name="Tsukatani Y."/>
            <person name="Richardson P."/>
        </authorList>
    </citation>
    <scope>NUCLEOTIDE SEQUENCE [LARGE SCALE GENOMIC DNA]</scope>
    <source>
        <strain evidence="8">DSM 13941 / HLO8</strain>
    </source>
</reference>
<keyword evidence="4 6" id="KW-1133">Transmembrane helix</keyword>
<evidence type="ECO:0000256" key="4">
    <source>
        <dbReference type="ARBA" id="ARBA00022989"/>
    </source>
</evidence>
<keyword evidence="5 6" id="KW-0472">Membrane</keyword>
<dbReference type="InterPro" id="IPR005538">
    <property type="entry name" value="LrgA/CidA"/>
</dbReference>
<feature type="transmembrane region" description="Helical" evidence="6">
    <location>
        <begin position="29"/>
        <end position="45"/>
    </location>
</feature>
<evidence type="ECO:0000256" key="1">
    <source>
        <dbReference type="ARBA" id="ARBA00004651"/>
    </source>
</evidence>
<accession>A7NQG0</accession>
<dbReference type="EMBL" id="CP000804">
    <property type="protein sequence ID" value="ABU59806.1"/>
    <property type="molecule type" value="Genomic_DNA"/>
</dbReference>
<evidence type="ECO:0000256" key="2">
    <source>
        <dbReference type="ARBA" id="ARBA00022475"/>
    </source>
</evidence>
<sequence>MLRGMTVLLICQLIGEVTARALNLPMPGPVLGMLLLFSVLLWRGAPEWLDQVAQGLLRFLPLFFVPAGVGIMNHVQLMRAEWPAIAITLLVSTVITMIVTAGVLLLFLRLTDARKASTHATNHD</sequence>
<dbReference type="AlphaFoldDB" id="A7NQG0"/>
<dbReference type="HOGENOM" id="CLU_113736_4_3_0"/>
<dbReference type="PANTHER" id="PTHR33931:SF2">
    <property type="entry name" value="HOLIN-LIKE PROTEIN CIDA"/>
    <property type="match status" value="1"/>
</dbReference>
<dbReference type="Proteomes" id="UP000000263">
    <property type="component" value="Chromosome"/>
</dbReference>
<name>A7NQG0_ROSCS</name>
<dbReference type="eggNOG" id="COG1380">
    <property type="taxonomic scope" value="Bacteria"/>
</dbReference>
<keyword evidence="8" id="KW-1185">Reference proteome</keyword>
<feature type="transmembrane region" description="Helical" evidence="6">
    <location>
        <begin position="82"/>
        <end position="108"/>
    </location>
</feature>
<organism evidence="7 8">
    <name type="scientific">Roseiflexus castenholzii (strain DSM 13941 / HLO8)</name>
    <dbReference type="NCBI Taxonomy" id="383372"/>
    <lineage>
        <taxon>Bacteria</taxon>
        <taxon>Bacillati</taxon>
        <taxon>Chloroflexota</taxon>
        <taxon>Chloroflexia</taxon>
        <taxon>Chloroflexales</taxon>
        <taxon>Roseiflexineae</taxon>
        <taxon>Roseiflexaceae</taxon>
        <taxon>Roseiflexus</taxon>
    </lineage>
</organism>
<dbReference type="KEGG" id="rca:Rcas_3767"/>
<dbReference type="STRING" id="383372.Rcas_3767"/>
<evidence type="ECO:0000313" key="8">
    <source>
        <dbReference type="Proteomes" id="UP000000263"/>
    </source>
</evidence>
<keyword evidence="3 6" id="KW-0812">Transmembrane</keyword>
<dbReference type="PANTHER" id="PTHR33931">
    <property type="entry name" value="HOLIN-LIKE PROTEIN CIDA-RELATED"/>
    <property type="match status" value="1"/>
</dbReference>
<proteinExistence type="predicted"/>
<evidence type="ECO:0000256" key="6">
    <source>
        <dbReference type="SAM" id="Phobius"/>
    </source>
</evidence>
<evidence type="ECO:0000256" key="3">
    <source>
        <dbReference type="ARBA" id="ARBA00022692"/>
    </source>
</evidence>
<dbReference type="GO" id="GO:0005886">
    <property type="term" value="C:plasma membrane"/>
    <property type="evidence" value="ECO:0007669"/>
    <property type="project" value="UniProtKB-SubCell"/>
</dbReference>
<evidence type="ECO:0000256" key="5">
    <source>
        <dbReference type="ARBA" id="ARBA00023136"/>
    </source>
</evidence>
<dbReference type="OrthoDB" id="3176438at2"/>
<protein>
    <submittedName>
        <fullName evidence="7">LrgA family protein</fullName>
    </submittedName>
</protein>